<comment type="caution">
    <text evidence="2">The sequence shown here is derived from an EMBL/GenBank/DDBJ whole genome shotgun (WGS) entry which is preliminary data.</text>
</comment>
<feature type="transmembrane region" description="Helical" evidence="1">
    <location>
        <begin position="16"/>
        <end position="36"/>
    </location>
</feature>
<evidence type="ECO:0000313" key="2">
    <source>
        <dbReference type="EMBL" id="GES95099.1"/>
    </source>
</evidence>
<evidence type="ECO:0000313" key="3">
    <source>
        <dbReference type="Proteomes" id="UP000615446"/>
    </source>
</evidence>
<accession>A0A8H3M1P4</accession>
<dbReference type="OrthoDB" id="10469525at2759"/>
<evidence type="ECO:0000256" key="1">
    <source>
        <dbReference type="SAM" id="Phobius"/>
    </source>
</evidence>
<sequence length="81" mass="9358">MGLDNNKIYKLCYGTIANLSLLLEVLQGMIIFRNIYDIRKGVMRLCSYLNFALFTFNKRDIGPMFCCENRSGHGLDSRVEE</sequence>
<protein>
    <submittedName>
        <fullName evidence="2">Uncharacterized protein</fullName>
    </submittedName>
</protein>
<dbReference type="AlphaFoldDB" id="A0A8H3M1P4"/>
<keyword evidence="1" id="KW-0812">Transmembrane</keyword>
<organism evidence="2 3">
    <name type="scientific">Rhizophagus clarus</name>
    <dbReference type="NCBI Taxonomy" id="94130"/>
    <lineage>
        <taxon>Eukaryota</taxon>
        <taxon>Fungi</taxon>
        <taxon>Fungi incertae sedis</taxon>
        <taxon>Mucoromycota</taxon>
        <taxon>Glomeromycotina</taxon>
        <taxon>Glomeromycetes</taxon>
        <taxon>Glomerales</taxon>
        <taxon>Glomeraceae</taxon>
        <taxon>Rhizophagus</taxon>
    </lineage>
</organism>
<name>A0A8H3M1P4_9GLOM</name>
<keyword evidence="1" id="KW-1133">Transmembrane helix</keyword>
<reference evidence="2" key="1">
    <citation type="submission" date="2019-10" db="EMBL/GenBank/DDBJ databases">
        <title>Conservation and host-specific expression of non-tandemly repeated heterogenous ribosome RNA gene in arbuscular mycorrhizal fungi.</title>
        <authorList>
            <person name="Maeda T."/>
            <person name="Kobayashi Y."/>
            <person name="Nakagawa T."/>
            <person name="Ezawa T."/>
            <person name="Yamaguchi K."/>
            <person name="Bino T."/>
            <person name="Nishimoto Y."/>
            <person name="Shigenobu S."/>
            <person name="Kawaguchi M."/>
        </authorList>
    </citation>
    <scope>NUCLEOTIDE SEQUENCE</scope>
    <source>
        <strain evidence="2">HR1</strain>
    </source>
</reference>
<proteinExistence type="predicted"/>
<dbReference type="EMBL" id="BLAL01000239">
    <property type="protein sequence ID" value="GES95099.1"/>
    <property type="molecule type" value="Genomic_DNA"/>
</dbReference>
<dbReference type="Proteomes" id="UP000615446">
    <property type="component" value="Unassembled WGS sequence"/>
</dbReference>
<gene>
    <name evidence="2" type="ORF">RCL2_002179000</name>
</gene>
<keyword evidence="1" id="KW-0472">Membrane</keyword>